<sequence>MVLFFDGGSRGNPGPGGAGTVIVRIGDGGHLANIIWMASISYSDKITNNMAEYHGLLTGLRYAARHQMSRLNVVGDSQLILTQLQKRKFPRARHLQSYFTQCRTLADTLMVTNWGHHLRSFNKMADHLANIAMDTRKIVQVAARKIPRLPPAWSPVLEFLQGDVGHWLDNILELEALRQASHHVGVD</sequence>
<dbReference type="AlphaFoldDB" id="A0A9W7D3F4"/>
<keyword evidence="3" id="KW-1185">Reference proteome</keyword>
<dbReference type="GO" id="GO:0003676">
    <property type="term" value="F:nucleic acid binding"/>
    <property type="evidence" value="ECO:0007669"/>
    <property type="project" value="InterPro"/>
</dbReference>
<protein>
    <submittedName>
        <fullName evidence="2">Unnamed protein product</fullName>
    </submittedName>
</protein>
<feature type="domain" description="RNase H type-1" evidence="1">
    <location>
        <begin position="1"/>
        <end position="134"/>
    </location>
</feature>
<dbReference type="InterPro" id="IPR036397">
    <property type="entry name" value="RNaseH_sf"/>
</dbReference>
<dbReference type="Proteomes" id="UP001165121">
    <property type="component" value="Unassembled WGS sequence"/>
</dbReference>
<dbReference type="PANTHER" id="PTHR46387:SF2">
    <property type="entry name" value="RIBONUCLEASE HI"/>
    <property type="match status" value="1"/>
</dbReference>
<name>A0A9W7D3F4_9STRA</name>
<dbReference type="CDD" id="cd09279">
    <property type="entry name" value="RNase_HI_like"/>
    <property type="match status" value="1"/>
</dbReference>
<dbReference type="EMBL" id="BSXT01004180">
    <property type="protein sequence ID" value="GMF57049.1"/>
    <property type="molecule type" value="Genomic_DNA"/>
</dbReference>
<dbReference type="InterPro" id="IPR012337">
    <property type="entry name" value="RNaseH-like_sf"/>
</dbReference>
<dbReference type="OrthoDB" id="123694at2759"/>
<reference evidence="2" key="1">
    <citation type="submission" date="2023-04" db="EMBL/GenBank/DDBJ databases">
        <title>Phytophthora fragariaefolia NBRC 109709.</title>
        <authorList>
            <person name="Ichikawa N."/>
            <person name="Sato H."/>
            <person name="Tonouchi N."/>
        </authorList>
    </citation>
    <scope>NUCLEOTIDE SEQUENCE</scope>
    <source>
        <strain evidence="2">NBRC 109709</strain>
    </source>
</reference>
<accession>A0A9W7D3F4</accession>
<evidence type="ECO:0000259" key="1">
    <source>
        <dbReference type="PROSITE" id="PS50879"/>
    </source>
</evidence>
<gene>
    <name evidence="2" type="ORF">Pfra01_002431200</name>
</gene>
<dbReference type="PROSITE" id="PS50879">
    <property type="entry name" value="RNASE_H_1"/>
    <property type="match status" value="1"/>
</dbReference>
<dbReference type="Pfam" id="PF13456">
    <property type="entry name" value="RVT_3"/>
    <property type="match status" value="1"/>
</dbReference>
<dbReference type="InterPro" id="IPR002156">
    <property type="entry name" value="RNaseH_domain"/>
</dbReference>
<dbReference type="Gene3D" id="3.30.420.10">
    <property type="entry name" value="Ribonuclease H-like superfamily/Ribonuclease H"/>
    <property type="match status" value="1"/>
</dbReference>
<dbReference type="SUPFAM" id="SSF53098">
    <property type="entry name" value="Ribonuclease H-like"/>
    <property type="match status" value="1"/>
</dbReference>
<dbReference type="PANTHER" id="PTHR46387">
    <property type="entry name" value="POLYNUCLEOTIDYL TRANSFERASE, RIBONUCLEASE H-LIKE SUPERFAMILY PROTEIN"/>
    <property type="match status" value="1"/>
</dbReference>
<organism evidence="2 3">
    <name type="scientific">Phytophthora fragariaefolia</name>
    <dbReference type="NCBI Taxonomy" id="1490495"/>
    <lineage>
        <taxon>Eukaryota</taxon>
        <taxon>Sar</taxon>
        <taxon>Stramenopiles</taxon>
        <taxon>Oomycota</taxon>
        <taxon>Peronosporomycetes</taxon>
        <taxon>Peronosporales</taxon>
        <taxon>Peronosporaceae</taxon>
        <taxon>Phytophthora</taxon>
    </lineage>
</organism>
<evidence type="ECO:0000313" key="3">
    <source>
        <dbReference type="Proteomes" id="UP001165121"/>
    </source>
</evidence>
<proteinExistence type="predicted"/>
<dbReference type="GO" id="GO:0004523">
    <property type="term" value="F:RNA-DNA hybrid ribonuclease activity"/>
    <property type="evidence" value="ECO:0007669"/>
    <property type="project" value="InterPro"/>
</dbReference>
<comment type="caution">
    <text evidence="2">The sequence shown here is derived from an EMBL/GenBank/DDBJ whole genome shotgun (WGS) entry which is preliminary data.</text>
</comment>
<evidence type="ECO:0000313" key="2">
    <source>
        <dbReference type="EMBL" id="GMF57049.1"/>
    </source>
</evidence>